<reference evidence="1 2" key="1">
    <citation type="submission" date="2019-10" db="EMBL/GenBank/DDBJ databases">
        <title>Pseudoalteromonas rubra S4059.</title>
        <authorList>
            <person name="Paulsen S."/>
            <person name="Wang X."/>
        </authorList>
    </citation>
    <scope>NUCLEOTIDE SEQUENCE [LARGE SCALE GENOMIC DNA]</scope>
    <source>
        <strain evidence="1 2">S4059</strain>
    </source>
</reference>
<organism evidence="1 2">
    <name type="scientific">Pseudoalteromonas rubra</name>
    <dbReference type="NCBI Taxonomy" id="43658"/>
    <lineage>
        <taxon>Bacteria</taxon>
        <taxon>Pseudomonadati</taxon>
        <taxon>Pseudomonadota</taxon>
        <taxon>Gammaproteobacteria</taxon>
        <taxon>Alteromonadales</taxon>
        <taxon>Pseudoalteromonadaceae</taxon>
        <taxon>Pseudoalteromonas</taxon>
    </lineage>
</organism>
<evidence type="ECO:0000313" key="1">
    <source>
        <dbReference type="EMBL" id="QPB85662.1"/>
    </source>
</evidence>
<sequence length="3240" mass="355718">MAKRTFVSPSEEILDLDIPLETDNRRSLDNEHAGHEFVLQQSHPDQQTALYLFNPLGQQKGHLYFYYFGHGSTAPLAEFSLADSEDISGCYVFSNDLVAPDQLLTELDNSDDIITTGLGTSRLAWRLAFDCDEPDERYKTLQTTNVGAVFEDTFFAVDAGGIEAGLSNRWGLLLTRRATLTLDAKMQQFVINNPKEGQKIAVQLQQQEQQIDIGSKPELINIPLSGDRCGAMVFDWQWSHYQLNQYFSGELKMFFGHDADMASTINYPLFTPAEQQALTKNNLNFKVFFQQLAPLDGRRTRMVLQPDATEQVDISSCYFNNTANSAVPLKPLISTELEAAAGFAWARNSLTDNTPYYLCPVGHYEVGSNDDALSNSSIALRCGVSANEFFLLSKGDILAFEVGLPAFVNIDKRQNPEGAVPDDSLSSSWLQVIPAAKEAVGKLGSSYCIQAASATYFVSVNDKPGEQSDRFPIAVGASLVQFHPQNNPFVPMLPYGGVFFQDNKHGIASPNANLSAGQLAAFENLVVAPCRRRQLSSYFNQSYGPVFFDINLGQPFDGGYMHTPLGLLAKLNEVSDTLPPAGTINQITLATSPQNPDQQLAFTANTNGVVNPLFANAMLNDNLFLVATDASALAPMQNKIQLGDFTFDIKPGNGEEESIVIFKFMPDVSLAELINHPDRWTSLVGDQDLTQVQSRLQEYLAVAKNGEDLFADFRQMAEDPNWNGVLFFNVPLDYQSLPLDIQILLGGIQGQLRAHHFGITTNRIDSVGSRLDYSSLFSVIHYQHELEAPSCFPDFQVLLFNVRYANSKLVVFDSRIGFSIDQLLECPVDLAVATEQDNKTSGSIVIDGVYTLTEDGTGTLLFATKEPRSFKYNSHGQCFTPLIAQSITNAQLVPVSRQEPDEDGTVLAYSTFRIDGVLAFDDDIGGDLFSYGEFDDANEPDLPTAGLCISGYGFNITTEIRSDNSADIEGPITTDLSGLMVDQGLSYSRKLSFDATFPCLIDSLSHQPGGLEKSLPGVWEITVGDEDFSGNAVFSINFSVPLGSLGMLLSDKTELSANISIGWDPKASSKNEGVGLVLSLPSTLNGAGGFELEGVINTSFERVQLNQVALPDSSIYALLFVHFQGQLLNLMFNYSNKPKDLGLFGAPGSPGSGNPILYQGKSIDSNWSGPTLALSLDGVPSTFVGRSFDIVTDPTNPNVISETFERLNPYTSKTVEQFIQQQAAKDPFYSSSAGVLAGLQFEFKSLGMTVLLHDDSFYGAQVKIDTSKSKPVPPAGGELTSLMMKGPKPGDKPGKGFLSIIDNFEFTIIYRKVNDQLGVWSADIYVDLKDLKLGIFKLSLPNFSIAIWTNGDWRFAIGWPFEGEDAHPFSVAFKAGPYPLIAKAGFYLAKLSSAAAPDQFGDHFDLIWSFGAGLAGGLEEKYKVGPLSATASLIQSLTVQGFLASYNGTLTEDGVDYWWWAISQSLTGKLSGKVDFVVIAASVSISLSFNIAFAIETKHSTPLLINVKVKAQASLKVIFVKLSFSFETRLDLFNFTFGSGPAASLDNPTPNNVLGERDNTALIDKYALAPGAQQANFVESGPGFIYTPADPVDLPVDFSLLTTSVSDDNITWKPQGVAILTMVSDGPESPFGLMCISLAKWLIGHYGGDGNFATQLDNTLVKLQQGAFSKDLESALSALFRFNIGSAQFTEDTATVVMAAHPDLILHYNTDDSQLYKGSNQFGAKQMQPDYLDVIRRYFDQQGRAENSGTCTAGLSMCQMVFNNYFMMLAQQLIAMLKQSEQKTLDAAIKKLSMGDLSGFVSRFMMAGVRLPIGDNNEQLKSLYALTGQQFTLHKSGNRWLLDATLSKADDAPSYLSVNKDTRASLDPDMVHEKGPDDTPWLLKPLQPLSPANLTLAFNQLNNWRLSDNSEKVIGSFSAGLMQSIAQAKNKLQDGDAPWLRLSQHGPQDGETAHADLNGAGSDWQASAALAITVELAAIPDPNSPDDSIISNIFSLLGCDEAHRALLQKLLEAIASEEAAVDEIQLLSSSGQGQWQSTTSPSVLVRTDLSTNNMPSGQNGADVTDSDGPINCINYSKPAESVQQKIDFLQLVWEVSTTNSKGFYLQLEGLDKSLFKQGNAELILLVQLTQQDSIIRTVPWQNALIGSPPEKDNGIFATLASDSLGTPIKQYNAAYPGGDVGWQVEWDNAPIEADAISSDYLKGLYQILSYRVTAINGQPKKYNWSRGQTPQDVSDTKPKWLYQQNFASGDLSTPDGRYAAIGDVLTIEISSEDVFGNSLPDSFNRKTDLVVQYNDTILGIGDWVGVTTSYKVVDNSGNKLRFEFVLDSNIILDDLGQVNEPQRLNILQHYQLIASQLADKNMNTGVSTSEVLNRGLIYKTSKGDEVQANLLTFIEKVIVWLTNANPDAPFSPVSIELPLDKNYPQTWKNDLQRLQVSIEFYRRNVEDEIASLVPNVRRVISAIQPVEQKAVIPNNNDDDKTNSPSGLTTFAIAFEKAYYQFDDAEGTVKVATGMDSQIGHQSFGKRSIWLQRWSELRGTSVEILNDEQHQPVYYAPPPLSTRLISRKVDNLRHYSTDGQWQDTTQIFNGVDMDTWGAEFLNAVETVFSPMISTGTARASTHDNELYNPFVNNKESLAETIGDSIEYIYNLAKGSGDINSAQQTWRQALLQSLSKDYGFSALMQLQANVKLNGELEPDGDKAYPPRLYGTLQSQSASQQSELPFSLTPATLSLVDGKGWLNSLISAKDPARQNAVNTSLNYQISQLEHLRDSRASKCGYVPSSWLTYVLQQNPKNLSDEHQNTLTKPIGDVRLPIPLRTYPPLPVLRKVSAVQRKTINTIGDALSWNLSVSMARPVASQDTLNLMLHFNLSLNDLSEKPLLMSSQNAAASRPAPEDLFEALARFEFEYPQLAANINAIGREDSEQNRDAVTQFSELVTGVANTWPSWHAPEQPNSEATKLAEQDDTQSWHYAIDQLEGGDLLLAFIGEQSQEIPPWPQITGYRQMPHEADNRSMTYIAEQDELPVDLELNWTNFYILDFQSVRPSAYTERNRNLAPSPETTNPAFVYHTQTVYWPNPVVPLINVGQNVELPNADNLQAGVEQLLQQLKTPPPGSITNGSRPALRYESAINYRYQVMAHQADPSVTPGLSSEASTFNTDLPVFLFEQVVSNDTVSDAAEVVTQNLANWQAASGAQAPNSMIVFTPTIFATTIVSTKERLPLVQLNAVALPVGKTPNWWEPQN</sequence>
<proteinExistence type="predicted"/>
<gene>
    <name evidence="1" type="ORF">CWC22_021885</name>
</gene>
<evidence type="ECO:0000313" key="2">
    <source>
        <dbReference type="Proteomes" id="UP000305729"/>
    </source>
</evidence>
<accession>A0A5S3UU95</accession>
<dbReference type="Proteomes" id="UP000305729">
    <property type="component" value="Chromosome 2"/>
</dbReference>
<dbReference type="RefSeq" id="WP_138539174.1">
    <property type="nucleotide sequence ID" value="NZ_CP045430.1"/>
</dbReference>
<evidence type="ECO:0008006" key="3">
    <source>
        <dbReference type="Google" id="ProtNLM"/>
    </source>
</evidence>
<name>A0A5S3UU95_9GAMM</name>
<dbReference type="EMBL" id="CP045430">
    <property type="protein sequence ID" value="QPB85662.1"/>
    <property type="molecule type" value="Genomic_DNA"/>
</dbReference>
<protein>
    <recommendedName>
        <fullName evidence="3">LysM domain-containing protein</fullName>
    </recommendedName>
</protein>